<dbReference type="EMBL" id="FQUM01000004">
    <property type="protein sequence ID" value="SHF32289.1"/>
    <property type="molecule type" value="Genomic_DNA"/>
</dbReference>
<keyword evidence="2" id="KW-0418">Kinase</keyword>
<name>A0A1M5APX9_9BACT</name>
<dbReference type="OrthoDB" id="9810372at2"/>
<keyword evidence="3" id="KW-1185">Reference proteome</keyword>
<dbReference type="SUPFAM" id="SSF53067">
    <property type="entry name" value="Actin-like ATPase domain"/>
    <property type="match status" value="1"/>
</dbReference>
<evidence type="ECO:0000256" key="1">
    <source>
        <dbReference type="ARBA" id="ARBA00006479"/>
    </source>
</evidence>
<dbReference type="Pfam" id="PF00480">
    <property type="entry name" value="ROK"/>
    <property type="match status" value="1"/>
</dbReference>
<gene>
    <name evidence="2" type="ORF">SAMN05444274_104421</name>
</gene>
<accession>A0A1M5APX9</accession>
<reference evidence="2 3" key="1">
    <citation type="submission" date="2016-11" db="EMBL/GenBank/DDBJ databases">
        <authorList>
            <person name="Jaros S."/>
            <person name="Januszkiewicz K."/>
            <person name="Wedrychowicz H."/>
        </authorList>
    </citation>
    <scope>NUCLEOTIDE SEQUENCE [LARGE SCALE GENOMIC DNA]</scope>
    <source>
        <strain evidence="2 3">DSM 26910</strain>
    </source>
</reference>
<proteinExistence type="inferred from homology"/>
<keyword evidence="2" id="KW-0808">Transferase</keyword>
<dbReference type="PROSITE" id="PS01125">
    <property type="entry name" value="ROK"/>
    <property type="match status" value="1"/>
</dbReference>
<comment type="similarity">
    <text evidence="1">Belongs to the ROK (NagC/XylR) family.</text>
</comment>
<dbReference type="Proteomes" id="UP000184164">
    <property type="component" value="Unassembled WGS sequence"/>
</dbReference>
<dbReference type="PANTHER" id="PTHR18964">
    <property type="entry name" value="ROK (REPRESSOR, ORF, KINASE) FAMILY"/>
    <property type="match status" value="1"/>
</dbReference>
<evidence type="ECO:0000313" key="3">
    <source>
        <dbReference type="Proteomes" id="UP000184164"/>
    </source>
</evidence>
<dbReference type="Gene3D" id="3.30.420.40">
    <property type="match status" value="2"/>
</dbReference>
<organism evidence="2 3">
    <name type="scientific">Mariniphaga anaerophila</name>
    <dbReference type="NCBI Taxonomy" id="1484053"/>
    <lineage>
        <taxon>Bacteria</taxon>
        <taxon>Pseudomonadati</taxon>
        <taxon>Bacteroidota</taxon>
        <taxon>Bacteroidia</taxon>
        <taxon>Marinilabiliales</taxon>
        <taxon>Prolixibacteraceae</taxon>
        <taxon>Mariniphaga</taxon>
    </lineage>
</organism>
<dbReference type="InterPro" id="IPR049874">
    <property type="entry name" value="ROK_cs"/>
</dbReference>
<dbReference type="SMR" id="A0A1M5APX9"/>
<dbReference type="InterPro" id="IPR000600">
    <property type="entry name" value="ROK"/>
</dbReference>
<dbReference type="STRING" id="1484053.SAMN05444274_104421"/>
<dbReference type="PANTHER" id="PTHR18964:SF149">
    <property type="entry name" value="BIFUNCTIONAL UDP-N-ACETYLGLUCOSAMINE 2-EPIMERASE_N-ACETYLMANNOSAMINE KINASE"/>
    <property type="match status" value="1"/>
</dbReference>
<sequence>MNGSEKEERYAVGIDLEGLLVRFALVSEKGNVLYSGKLSLGRNVPREVTLSVLHTAIHTTLKRAKELGKTVLGIGIGTPGIVYNGVVLGGADNINGWKNIFLHSIFSKAFNLPVFVDNDANVMGFGEVAYGAARGNSDVVFLLVGTGIGGAVVIDGKLFSGFRNRGAELGHITINYKGVDCNCGGRGCLEAYASTEALIRQYIQKTGRKDAGIDGHYIVQKYHERETAAVQCIHEHTRYLGHGVASMINIFAPEKVVIGGGISDAGSFYIDLIEQAAFEYAMPDCTPNTEVVAAGLGNQAGCLGAASLVFKG</sequence>
<dbReference type="RefSeq" id="WP_073001585.1">
    <property type="nucleotide sequence ID" value="NZ_FQUM01000004.1"/>
</dbReference>
<dbReference type="GO" id="GO:0016301">
    <property type="term" value="F:kinase activity"/>
    <property type="evidence" value="ECO:0007669"/>
    <property type="project" value="UniProtKB-KW"/>
</dbReference>
<dbReference type="AlphaFoldDB" id="A0A1M5APX9"/>
<evidence type="ECO:0000313" key="2">
    <source>
        <dbReference type="EMBL" id="SHF32289.1"/>
    </source>
</evidence>
<dbReference type="InterPro" id="IPR043129">
    <property type="entry name" value="ATPase_NBD"/>
</dbReference>
<protein>
    <submittedName>
        <fullName evidence="2">Glucokinase</fullName>
    </submittedName>
</protein>